<gene>
    <name evidence="2" type="ORF">S06H3_38761</name>
</gene>
<keyword evidence="1" id="KW-1133">Transmembrane helix</keyword>
<feature type="transmembrane region" description="Helical" evidence="1">
    <location>
        <begin position="86"/>
        <end position="104"/>
    </location>
</feature>
<feature type="transmembrane region" description="Helical" evidence="1">
    <location>
        <begin position="32"/>
        <end position="51"/>
    </location>
</feature>
<keyword evidence="1" id="KW-0472">Membrane</keyword>
<organism evidence="2">
    <name type="scientific">marine sediment metagenome</name>
    <dbReference type="NCBI Taxonomy" id="412755"/>
    <lineage>
        <taxon>unclassified sequences</taxon>
        <taxon>metagenomes</taxon>
        <taxon>ecological metagenomes</taxon>
    </lineage>
</organism>
<reference evidence="2" key="1">
    <citation type="journal article" date="2014" name="Front. Microbiol.">
        <title>High frequency of phylogenetically diverse reductive dehalogenase-homologous genes in deep subseafloor sedimentary metagenomes.</title>
        <authorList>
            <person name="Kawai M."/>
            <person name="Futagami T."/>
            <person name="Toyoda A."/>
            <person name="Takaki Y."/>
            <person name="Nishi S."/>
            <person name="Hori S."/>
            <person name="Arai W."/>
            <person name="Tsubouchi T."/>
            <person name="Morono Y."/>
            <person name="Uchiyama I."/>
            <person name="Ito T."/>
            <person name="Fujiyama A."/>
            <person name="Inagaki F."/>
            <person name="Takami H."/>
        </authorList>
    </citation>
    <scope>NUCLEOTIDE SEQUENCE</scope>
    <source>
        <strain evidence="2">Expedition CK06-06</strain>
    </source>
</reference>
<sequence length="207" mass="23493">MLAMYAGAAYVLIELANNVVEPLNLPYWTPRLVILLLIVGFPIAAILSWIFDMTPEGIKKTESIEETIEPPPPPLPIKRRLKVSDGIIVVLVVVVMIMAYPKIFQKEQSLASMTFPVTVINEFGEKKTRRVFKENYVTKLAIFPFTNEIKDSSENWLQIGIHDAILVDLFQFNYIIMGANPNATHLQEQIKHAKTNNSPHFLTGIFR</sequence>
<protein>
    <submittedName>
        <fullName evidence="2">Uncharacterized protein</fullName>
    </submittedName>
</protein>
<evidence type="ECO:0000313" key="2">
    <source>
        <dbReference type="EMBL" id="GAI39197.1"/>
    </source>
</evidence>
<feature type="non-terminal residue" evidence="2">
    <location>
        <position position="207"/>
    </location>
</feature>
<name>X1N599_9ZZZZ</name>
<dbReference type="AlphaFoldDB" id="X1N599"/>
<proteinExistence type="predicted"/>
<accession>X1N599</accession>
<dbReference type="EMBL" id="BARV01023652">
    <property type="protein sequence ID" value="GAI39197.1"/>
    <property type="molecule type" value="Genomic_DNA"/>
</dbReference>
<comment type="caution">
    <text evidence="2">The sequence shown here is derived from an EMBL/GenBank/DDBJ whole genome shotgun (WGS) entry which is preliminary data.</text>
</comment>
<evidence type="ECO:0000256" key="1">
    <source>
        <dbReference type="SAM" id="Phobius"/>
    </source>
</evidence>
<keyword evidence="1" id="KW-0812">Transmembrane</keyword>